<evidence type="ECO:0000256" key="4">
    <source>
        <dbReference type="ARBA" id="ARBA00022490"/>
    </source>
</evidence>
<dbReference type="GO" id="GO:0009360">
    <property type="term" value="C:DNA polymerase III complex"/>
    <property type="evidence" value="ECO:0007669"/>
    <property type="project" value="InterPro"/>
</dbReference>
<evidence type="ECO:0000256" key="7">
    <source>
        <dbReference type="ARBA" id="ARBA00022705"/>
    </source>
</evidence>
<evidence type="ECO:0000256" key="5">
    <source>
        <dbReference type="ARBA" id="ARBA00022679"/>
    </source>
</evidence>
<evidence type="ECO:0000256" key="9">
    <source>
        <dbReference type="ARBA" id="ARBA00023125"/>
    </source>
</evidence>
<keyword evidence="8 10" id="KW-0239">DNA-directed DNA polymerase</keyword>
<feature type="domain" description="DNA polymerase III beta sliding clamp C-terminal" evidence="13">
    <location>
        <begin position="243"/>
        <end position="362"/>
    </location>
</feature>
<dbReference type="PANTHER" id="PTHR30478">
    <property type="entry name" value="DNA POLYMERASE III SUBUNIT BETA"/>
    <property type="match status" value="1"/>
</dbReference>
<evidence type="ECO:0000256" key="10">
    <source>
        <dbReference type="PIRNR" id="PIRNR000804"/>
    </source>
</evidence>
<keyword evidence="7 10" id="KW-0235">DNA replication</keyword>
<gene>
    <name evidence="14" type="primary">dnaN</name>
    <name evidence="14" type="ORF">V4D30_08040</name>
</gene>
<protein>
    <recommendedName>
        <fullName evidence="3 10">Beta sliding clamp</fullName>
    </recommendedName>
</protein>
<accession>A0AAU8GUY9</accession>
<dbReference type="Pfam" id="PF02767">
    <property type="entry name" value="DNA_pol3_beta_2"/>
    <property type="match status" value="1"/>
</dbReference>
<dbReference type="InterPro" id="IPR022635">
    <property type="entry name" value="DNA_polIII_beta_C"/>
</dbReference>
<evidence type="ECO:0000256" key="2">
    <source>
        <dbReference type="ARBA" id="ARBA00010752"/>
    </source>
</evidence>
<evidence type="ECO:0000259" key="12">
    <source>
        <dbReference type="Pfam" id="PF02767"/>
    </source>
</evidence>
<dbReference type="GO" id="GO:0005737">
    <property type="term" value="C:cytoplasm"/>
    <property type="evidence" value="ECO:0007669"/>
    <property type="project" value="UniProtKB-SubCell"/>
</dbReference>
<dbReference type="PANTHER" id="PTHR30478:SF0">
    <property type="entry name" value="BETA SLIDING CLAMP"/>
    <property type="match status" value="1"/>
</dbReference>
<feature type="domain" description="DNA polymerase III beta sliding clamp central" evidence="12">
    <location>
        <begin position="127"/>
        <end position="239"/>
    </location>
</feature>
<dbReference type="Pfam" id="PF00712">
    <property type="entry name" value="DNA_pol3_beta"/>
    <property type="match status" value="1"/>
</dbReference>
<feature type="domain" description="DNA polymerase III beta sliding clamp N-terminal" evidence="11">
    <location>
        <begin position="1"/>
        <end position="115"/>
    </location>
</feature>
<comment type="function">
    <text evidence="10">Confers DNA tethering and processivity to DNA polymerases and other proteins. Acts as a clamp, forming a ring around DNA (a reaction catalyzed by the clamp-loading complex) which diffuses in an ATP-independent manner freely and bidirectionally along dsDNA. Initially characterized for its ability to contact the catalytic subunit of DNA polymerase III (Pol III), a complex, multichain enzyme responsible for most of the replicative synthesis in bacteria; Pol III exhibits 3'-5' exonuclease proofreading activity. The beta chain is required for initiation of replication as well as for processivity of DNA replication.</text>
</comment>
<dbReference type="EMBL" id="CP144373">
    <property type="protein sequence ID" value="XCH46285.1"/>
    <property type="molecule type" value="Genomic_DNA"/>
</dbReference>
<dbReference type="InterPro" id="IPR022634">
    <property type="entry name" value="DNA_polIII_beta_N"/>
</dbReference>
<evidence type="ECO:0000259" key="11">
    <source>
        <dbReference type="Pfam" id="PF00712"/>
    </source>
</evidence>
<dbReference type="PIRSF" id="PIRSF000804">
    <property type="entry name" value="DNA_pol_III_b"/>
    <property type="match status" value="1"/>
</dbReference>
<dbReference type="Gene3D" id="3.10.150.10">
    <property type="entry name" value="DNA Polymerase III, subunit A, domain 2"/>
    <property type="match status" value="1"/>
</dbReference>
<dbReference type="Pfam" id="PF02768">
    <property type="entry name" value="DNA_pol3_beta_3"/>
    <property type="match status" value="1"/>
</dbReference>
<dbReference type="GO" id="GO:0008408">
    <property type="term" value="F:3'-5' exonuclease activity"/>
    <property type="evidence" value="ECO:0007669"/>
    <property type="project" value="InterPro"/>
</dbReference>
<dbReference type="GO" id="GO:0003887">
    <property type="term" value="F:DNA-directed DNA polymerase activity"/>
    <property type="evidence" value="ECO:0007669"/>
    <property type="project" value="UniProtKB-UniRule"/>
</dbReference>
<name>A0AAU8GUY9_9BACT</name>
<dbReference type="GO" id="GO:0006271">
    <property type="term" value="P:DNA strand elongation involved in DNA replication"/>
    <property type="evidence" value="ECO:0007669"/>
    <property type="project" value="TreeGrafter"/>
</dbReference>
<dbReference type="NCBIfam" id="TIGR00663">
    <property type="entry name" value="dnan"/>
    <property type="match status" value="1"/>
</dbReference>
<dbReference type="CDD" id="cd00140">
    <property type="entry name" value="beta_clamp"/>
    <property type="match status" value="1"/>
</dbReference>
<dbReference type="RefSeq" id="WP_353683823.1">
    <property type="nucleotide sequence ID" value="NZ_CP144373.1"/>
</dbReference>
<organism evidence="14">
    <name type="scientific">Thermodesulfovibrio autotrophicus</name>
    <dbReference type="NCBI Taxonomy" id="3118333"/>
    <lineage>
        <taxon>Bacteria</taxon>
        <taxon>Pseudomonadati</taxon>
        <taxon>Nitrospirota</taxon>
        <taxon>Thermodesulfovibrionia</taxon>
        <taxon>Thermodesulfovibrionales</taxon>
        <taxon>Thermodesulfovibrionaceae</taxon>
        <taxon>Thermodesulfovibrio</taxon>
    </lineage>
</organism>
<evidence type="ECO:0000313" key="14">
    <source>
        <dbReference type="EMBL" id="XCH46285.1"/>
    </source>
</evidence>
<dbReference type="KEGG" id="taut:V4D30_08040"/>
<dbReference type="SUPFAM" id="SSF55979">
    <property type="entry name" value="DNA clamp"/>
    <property type="match status" value="3"/>
</dbReference>
<evidence type="ECO:0000259" key="13">
    <source>
        <dbReference type="Pfam" id="PF02768"/>
    </source>
</evidence>
<dbReference type="InterPro" id="IPR046938">
    <property type="entry name" value="DNA_clamp_sf"/>
</dbReference>
<comment type="similarity">
    <text evidence="2 10">Belongs to the beta sliding clamp family.</text>
</comment>
<dbReference type="Gene3D" id="3.70.10.10">
    <property type="match status" value="1"/>
</dbReference>
<reference evidence="14" key="1">
    <citation type="submission" date="2024-01" db="EMBL/GenBank/DDBJ databases">
        <title>The first autotrophic representatives of the genus Thermodesulfovibrio.</title>
        <authorList>
            <person name="Maltseva A.I."/>
            <person name="Elcheninov A.G."/>
            <person name="Kublanov I.V."/>
            <person name="Lebedinsky A.V."/>
            <person name="Frolov E.N."/>
        </authorList>
    </citation>
    <scope>NUCLEOTIDE SEQUENCE</scope>
    <source>
        <strain evidence="14">3907-1M</strain>
    </source>
</reference>
<dbReference type="GO" id="GO:0003677">
    <property type="term" value="F:DNA binding"/>
    <property type="evidence" value="ECO:0007669"/>
    <property type="project" value="UniProtKB-UniRule"/>
</dbReference>
<dbReference type="InterPro" id="IPR022637">
    <property type="entry name" value="DNA_polIII_beta_cen"/>
</dbReference>
<keyword evidence="6 10" id="KW-0548">Nucleotidyltransferase</keyword>
<dbReference type="SMART" id="SM00480">
    <property type="entry name" value="POL3Bc"/>
    <property type="match status" value="1"/>
</dbReference>
<sequence length="364" mass="40915">MHVKLKKQKIQDSLSKIQSIVEKKSIMPVLNHFLMDVTESSVSILATDLETAVKLPLEAEIFESGKTCIPARKFYEIVKELDDNFEIKLSEGWLKIRSGRTNVRLAALDASEFPVWPQIGQALQINLSRDLLLTAIDKTLYASGEADARYVLNALLFEIKDGQLHVVGTDGHRLAHFKAPLNLASEERKVILSKKSLNELKKFLSGTENVSLQIGKTHVMIEMDGISFLTRMIEGNYPNYEAVIPKAFDKQAIVDRELLIASLKRVSVLSRERQNAVKTEWSEDLVVISASDPEIGEAQDELSIDYQGEPVCVGFNAKYLMDALERITSDKAKIMMTEPEKAVYITDAHDTSFVYECVVMPLRL</sequence>
<keyword evidence="5 10" id="KW-0808">Transferase</keyword>
<evidence type="ECO:0000256" key="8">
    <source>
        <dbReference type="ARBA" id="ARBA00022932"/>
    </source>
</evidence>
<evidence type="ECO:0000256" key="3">
    <source>
        <dbReference type="ARBA" id="ARBA00021035"/>
    </source>
</evidence>
<dbReference type="InterPro" id="IPR001001">
    <property type="entry name" value="DNA_polIII_beta"/>
</dbReference>
<comment type="subunit">
    <text evidence="10">Forms a ring-shaped head-to-tail homodimer around DNA.</text>
</comment>
<evidence type="ECO:0000256" key="1">
    <source>
        <dbReference type="ARBA" id="ARBA00004496"/>
    </source>
</evidence>
<evidence type="ECO:0000256" key="6">
    <source>
        <dbReference type="ARBA" id="ARBA00022695"/>
    </source>
</evidence>
<dbReference type="AlphaFoldDB" id="A0AAU8GUY9"/>
<keyword evidence="4 10" id="KW-0963">Cytoplasm</keyword>
<proteinExistence type="inferred from homology"/>
<keyword evidence="9" id="KW-0238">DNA-binding</keyword>
<comment type="subcellular location">
    <subcellularLocation>
        <location evidence="1 10">Cytoplasm</location>
    </subcellularLocation>
</comment>